<dbReference type="KEGG" id="dtl:H8F01_00340"/>
<proteinExistence type="predicted"/>
<sequence length="122" mass="13335">MTRLINLDELAAPRRVVTLKGTEYEIQEFDLESFVDIQAKADELFEAQEVGDNAKVARLAKVIISNALPDMPGELVGKLTMRQMYAVVNLIFDAFPSDEGDKGNDAAPAAEAEPTQQAEPTP</sequence>
<evidence type="ECO:0000313" key="3">
    <source>
        <dbReference type="Proteomes" id="UP000515873"/>
    </source>
</evidence>
<keyword evidence="3" id="KW-1185">Reference proteome</keyword>
<feature type="compositionally biased region" description="Low complexity" evidence="1">
    <location>
        <begin position="106"/>
        <end position="122"/>
    </location>
</feature>
<evidence type="ECO:0000313" key="2">
    <source>
        <dbReference type="EMBL" id="QNK01664.1"/>
    </source>
</evidence>
<protein>
    <recommendedName>
        <fullName evidence="4">Phage tail assembly protein</fullName>
    </recommendedName>
</protein>
<gene>
    <name evidence="2" type="ORF">H8F01_00340</name>
</gene>
<reference evidence="2 3" key="1">
    <citation type="submission" date="2020-08" db="EMBL/GenBank/DDBJ databases">
        <title>Dyella sp. G9 isolated from forest soil.</title>
        <authorList>
            <person name="Fu J."/>
            <person name="Qiu L."/>
        </authorList>
    </citation>
    <scope>NUCLEOTIDE SEQUENCE [LARGE SCALE GENOMIC DNA]</scope>
    <source>
        <strain evidence="2 3">G9</strain>
    </source>
</reference>
<dbReference type="EMBL" id="CP060412">
    <property type="protein sequence ID" value="QNK01664.1"/>
    <property type="molecule type" value="Genomic_DNA"/>
</dbReference>
<dbReference type="Proteomes" id="UP000515873">
    <property type="component" value="Chromosome"/>
</dbReference>
<dbReference type="RefSeq" id="WP_187057123.1">
    <property type="nucleotide sequence ID" value="NZ_CP060412.1"/>
</dbReference>
<dbReference type="AlphaFoldDB" id="A0A7G8Q4F6"/>
<organism evidence="2 3">
    <name type="scientific">Dyella telluris</name>
    <dbReference type="NCBI Taxonomy" id="2763498"/>
    <lineage>
        <taxon>Bacteria</taxon>
        <taxon>Pseudomonadati</taxon>
        <taxon>Pseudomonadota</taxon>
        <taxon>Gammaproteobacteria</taxon>
        <taxon>Lysobacterales</taxon>
        <taxon>Rhodanobacteraceae</taxon>
        <taxon>Dyella</taxon>
    </lineage>
</organism>
<name>A0A7G8Q4F6_9GAMM</name>
<evidence type="ECO:0000256" key="1">
    <source>
        <dbReference type="SAM" id="MobiDB-lite"/>
    </source>
</evidence>
<accession>A0A7G8Q4F6</accession>
<feature type="region of interest" description="Disordered" evidence="1">
    <location>
        <begin position="99"/>
        <end position="122"/>
    </location>
</feature>
<evidence type="ECO:0008006" key="4">
    <source>
        <dbReference type="Google" id="ProtNLM"/>
    </source>
</evidence>